<evidence type="ECO:0000256" key="10">
    <source>
        <dbReference type="RuleBase" id="RU000594"/>
    </source>
</evidence>
<sequence length="182" mass="20550">MLKLFRETGLRFLWISAIAFILDQWSKYTVIDSMSLYQSIQVLPFFNFTYVHNYGAAFSFLESAGGWQRWFFTAIAVVVSVVILWWLKQSPRSQKMLPIAFSFILGGALGNVYDRLVHGYVIDFLDFYVNNYHWPAFNIADSAIFIGAALLIIDMFKNGDKKSEGNGADANASAAGNSETIK</sequence>
<gene>
    <name evidence="9" type="primary">lspA</name>
    <name evidence="12" type="ORF">RJ41_03435</name>
</gene>
<keyword evidence="13" id="KW-1185">Reference proteome</keyword>
<accession>A0A0B3YGL3</accession>
<feature type="transmembrane region" description="Helical" evidence="9">
    <location>
        <begin position="96"/>
        <end position="113"/>
    </location>
</feature>
<dbReference type="OrthoDB" id="9810259at2"/>
<dbReference type="EMBL" id="JWLW01000005">
    <property type="protein sequence ID" value="KHT56421.1"/>
    <property type="molecule type" value="Genomic_DNA"/>
</dbReference>
<dbReference type="GO" id="GO:0006508">
    <property type="term" value="P:proteolysis"/>
    <property type="evidence" value="ECO:0007669"/>
    <property type="project" value="UniProtKB-KW"/>
</dbReference>
<evidence type="ECO:0000256" key="3">
    <source>
        <dbReference type="ARBA" id="ARBA00022670"/>
    </source>
</evidence>
<evidence type="ECO:0000256" key="1">
    <source>
        <dbReference type="ARBA" id="ARBA00006139"/>
    </source>
</evidence>
<keyword evidence="3 9" id="KW-0645">Protease</keyword>
<dbReference type="Pfam" id="PF01252">
    <property type="entry name" value="Peptidase_A8"/>
    <property type="match status" value="1"/>
</dbReference>
<feature type="transmembrane region" description="Helical" evidence="9">
    <location>
        <begin position="133"/>
        <end position="153"/>
    </location>
</feature>
<dbReference type="AlphaFoldDB" id="A0A0B3YGL3"/>
<evidence type="ECO:0000313" key="12">
    <source>
        <dbReference type="EMBL" id="KHT56421.1"/>
    </source>
</evidence>
<evidence type="ECO:0000256" key="8">
    <source>
        <dbReference type="ARBA" id="ARBA00023136"/>
    </source>
</evidence>
<name>A0A0B3YGL3_9ALTE</name>
<keyword evidence="2 9" id="KW-1003">Cell membrane</keyword>
<dbReference type="PANTHER" id="PTHR33695">
    <property type="entry name" value="LIPOPROTEIN SIGNAL PEPTIDASE"/>
    <property type="match status" value="1"/>
</dbReference>
<comment type="caution">
    <text evidence="12">The sequence shown here is derived from an EMBL/GenBank/DDBJ whole genome shotgun (WGS) entry which is preliminary data.</text>
</comment>
<proteinExistence type="inferred from homology"/>
<evidence type="ECO:0000256" key="4">
    <source>
        <dbReference type="ARBA" id="ARBA00022692"/>
    </source>
</evidence>
<organism evidence="12 13">
    <name type="scientific">Alteromonas marina</name>
    <dbReference type="NCBI Taxonomy" id="203795"/>
    <lineage>
        <taxon>Bacteria</taxon>
        <taxon>Pseudomonadati</taxon>
        <taxon>Pseudomonadota</taxon>
        <taxon>Gammaproteobacteria</taxon>
        <taxon>Alteromonadales</taxon>
        <taxon>Alteromonadaceae</taxon>
        <taxon>Alteromonas/Salinimonas group</taxon>
        <taxon>Alteromonas</taxon>
    </lineage>
</organism>
<feature type="active site" evidence="9">
    <location>
        <position position="123"/>
    </location>
</feature>
<keyword evidence="7 9" id="KW-1133">Transmembrane helix</keyword>
<keyword evidence="5 9" id="KW-0064">Aspartyl protease</keyword>
<evidence type="ECO:0000313" key="13">
    <source>
        <dbReference type="Proteomes" id="UP000031197"/>
    </source>
</evidence>
<dbReference type="PRINTS" id="PR00781">
    <property type="entry name" value="LIPOSIGPTASE"/>
</dbReference>
<reference evidence="12 13" key="1">
    <citation type="submission" date="2014-12" db="EMBL/GenBank/DDBJ databases">
        <title>Genome sequencing of Alteromonas marina AD001.</title>
        <authorList>
            <person name="Adrian T.G.S."/>
            <person name="Chan K.G."/>
        </authorList>
    </citation>
    <scope>NUCLEOTIDE SEQUENCE [LARGE SCALE GENOMIC DNA]</scope>
    <source>
        <strain evidence="12 13">AD001</strain>
    </source>
</reference>
<keyword evidence="8 9" id="KW-0472">Membrane</keyword>
<dbReference type="GO" id="GO:0005886">
    <property type="term" value="C:plasma membrane"/>
    <property type="evidence" value="ECO:0007669"/>
    <property type="project" value="UniProtKB-SubCell"/>
</dbReference>
<dbReference type="Proteomes" id="UP000031197">
    <property type="component" value="Unassembled WGS sequence"/>
</dbReference>
<dbReference type="PANTHER" id="PTHR33695:SF1">
    <property type="entry name" value="LIPOPROTEIN SIGNAL PEPTIDASE"/>
    <property type="match status" value="1"/>
</dbReference>
<keyword evidence="12" id="KW-0449">Lipoprotein</keyword>
<evidence type="ECO:0000256" key="2">
    <source>
        <dbReference type="ARBA" id="ARBA00022475"/>
    </source>
</evidence>
<evidence type="ECO:0000256" key="6">
    <source>
        <dbReference type="ARBA" id="ARBA00022801"/>
    </source>
</evidence>
<comment type="subcellular location">
    <subcellularLocation>
        <location evidence="9">Cell membrane</location>
        <topology evidence="9">Multi-pass membrane protein</topology>
    </subcellularLocation>
</comment>
<dbReference type="InterPro" id="IPR001872">
    <property type="entry name" value="Peptidase_A8"/>
</dbReference>
<comment type="function">
    <text evidence="9 10">This protein specifically catalyzes the removal of signal peptides from prolipoproteins.</text>
</comment>
<keyword evidence="6 9" id="KW-0378">Hydrolase</keyword>
<dbReference type="PROSITE" id="PS00855">
    <property type="entry name" value="SPASE_II"/>
    <property type="match status" value="1"/>
</dbReference>
<dbReference type="NCBIfam" id="TIGR00077">
    <property type="entry name" value="lspA"/>
    <property type="match status" value="1"/>
</dbReference>
<feature type="transmembrane region" description="Helical" evidence="9">
    <location>
        <begin position="67"/>
        <end position="87"/>
    </location>
</feature>
<evidence type="ECO:0000256" key="7">
    <source>
        <dbReference type="ARBA" id="ARBA00022989"/>
    </source>
</evidence>
<evidence type="ECO:0000256" key="9">
    <source>
        <dbReference type="HAMAP-Rule" id="MF_00161"/>
    </source>
</evidence>
<feature type="active site" evidence="9">
    <location>
        <position position="141"/>
    </location>
</feature>
<evidence type="ECO:0000256" key="5">
    <source>
        <dbReference type="ARBA" id="ARBA00022750"/>
    </source>
</evidence>
<comment type="similarity">
    <text evidence="1 9 11">Belongs to the peptidase A8 family.</text>
</comment>
<dbReference type="RefSeq" id="WP_039216955.1">
    <property type="nucleotide sequence ID" value="NZ_JWLW01000005.1"/>
</dbReference>
<protein>
    <recommendedName>
        <fullName evidence="9">Lipoprotein signal peptidase</fullName>
        <ecNumber evidence="9">3.4.23.36</ecNumber>
    </recommendedName>
    <alternativeName>
        <fullName evidence="9">Prolipoprotein signal peptidase</fullName>
    </alternativeName>
    <alternativeName>
        <fullName evidence="9">Signal peptidase II</fullName>
        <shortName evidence="9">SPase II</shortName>
    </alternativeName>
</protein>
<comment type="caution">
    <text evidence="9">Lacks conserved residue(s) required for the propagation of feature annotation.</text>
</comment>
<comment type="catalytic activity">
    <reaction evidence="9 10">
        <text>Release of signal peptides from bacterial membrane prolipoproteins. Hydrolyzes -Xaa-Yaa-Zaa-|-(S,diacylglyceryl)Cys-, in which Xaa is hydrophobic (preferably Leu), and Yaa (Ala or Ser) and Zaa (Gly or Ala) have small, neutral side chains.</text>
        <dbReference type="EC" id="3.4.23.36"/>
    </reaction>
</comment>
<dbReference type="HAMAP" id="MF_00161">
    <property type="entry name" value="LspA"/>
    <property type="match status" value="1"/>
</dbReference>
<evidence type="ECO:0000256" key="11">
    <source>
        <dbReference type="RuleBase" id="RU004181"/>
    </source>
</evidence>
<dbReference type="GO" id="GO:0004190">
    <property type="term" value="F:aspartic-type endopeptidase activity"/>
    <property type="evidence" value="ECO:0007669"/>
    <property type="project" value="UniProtKB-UniRule"/>
</dbReference>
<keyword evidence="4 9" id="KW-0812">Transmembrane</keyword>
<comment type="pathway">
    <text evidence="9">Protein modification; lipoprotein biosynthesis (signal peptide cleavage).</text>
</comment>
<dbReference type="EC" id="3.4.23.36" evidence="9"/>
<dbReference type="UniPathway" id="UPA00665"/>